<keyword evidence="5 9" id="KW-0472">Membrane</keyword>
<dbReference type="Gene3D" id="3.40.720.10">
    <property type="entry name" value="Alkaline Phosphatase, subunit A"/>
    <property type="match status" value="1"/>
</dbReference>
<proteinExistence type="predicted"/>
<dbReference type="InterPro" id="IPR017850">
    <property type="entry name" value="Alkaline_phosphatase_core_sf"/>
</dbReference>
<dbReference type="Gene3D" id="3.30.1120.80">
    <property type="match status" value="1"/>
</dbReference>
<evidence type="ECO:0000256" key="9">
    <source>
        <dbReference type="SAM" id="Phobius"/>
    </source>
</evidence>
<organism evidence="11">
    <name type="scientific">Candidatus Tisiphia endosymbiont of Sergentomyia squamirostris</name>
    <dbReference type="NCBI Taxonomy" id="3113639"/>
    <lineage>
        <taxon>Bacteria</taxon>
        <taxon>Pseudomonadati</taxon>
        <taxon>Pseudomonadota</taxon>
        <taxon>Alphaproteobacteria</taxon>
        <taxon>Rickettsiales</taxon>
        <taxon>Rickettsiaceae</taxon>
        <taxon>Rickettsieae</taxon>
        <taxon>Candidatus Tisiphia</taxon>
    </lineage>
</organism>
<feature type="binding site" evidence="7">
    <location>
        <position position="351"/>
    </location>
    <ligand>
        <name>substrate</name>
    </ligand>
</feature>
<evidence type="ECO:0000256" key="7">
    <source>
        <dbReference type="PIRSR" id="PIRSR005091-2"/>
    </source>
</evidence>
<dbReference type="PANTHER" id="PTHR47371">
    <property type="entry name" value="LIPOTEICHOIC ACID SYNTHASE"/>
    <property type="match status" value="1"/>
</dbReference>
<name>A0AAT9G7Q2_9RICK</name>
<dbReference type="GO" id="GO:0046872">
    <property type="term" value="F:metal ion binding"/>
    <property type="evidence" value="ECO:0007669"/>
    <property type="project" value="UniProtKB-KW"/>
</dbReference>
<evidence type="ECO:0000256" key="1">
    <source>
        <dbReference type="ARBA" id="ARBA00004651"/>
    </source>
</evidence>
<feature type="transmembrane region" description="Helical" evidence="9">
    <location>
        <begin position="37"/>
        <end position="55"/>
    </location>
</feature>
<dbReference type="PANTHER" id="PTHR47371:SF3">
    <property type="entry name" value="PHOSPHOGLYCEROL TRANSFERASE I"/>
    <property type="match status" value="1"/>
</dbReference>
<evidence type="ECO:0000313" key="11">
    <source>
        <dbReference type="EMBL" id="BFD45811.1"/>
    </source>
</evidence>
<dbReference type="PIRSF" id="PIRSF005091">
    <property type="entry name" value="Mmb_sulf_HI1246"/>
    <property type="match status" value="1"/>
</dbReference>
<dbReference type="InterPro" id="IPR050448">
    <property type="entry name" value="OpgB/LTA_synthase_biosynth"/>
</dbReference>
<keyword evidence="2" id="KW-1003">Cell membrane</keyword>
<reference evidence="11" key="1">
    <citation type="submission" date="2024-01" db="EMBL/GenBank/DDBJ databases">
        <title>Sequencing the genomes of a sandfly, Sergentomyia squamirostris, and its two endosymbionts.</title>
        <authorList>
            <person name="Itokawa K."/>
            <person name="Sanjoba C."/>
        </authorList>
    </citation>
    <scope>NUCLEOTIDE SEQUENCE</scope>
    <source>
        <strain evidence="11">RiSSQ</strain>
    </source>
</reference>
<keyword evidence="7" id="KW-0464">Manganese</keyword>
<evidence type="ECO:0000256" key="5">
    <source>
        <dbReference type="ARBA" id="ARBA00023136"/>
    </source>
</evidence>
<keyword evidence="4 9" id="KW-1133">Transmembrane helix</keyword>
<dbReference type="AlphaFoldDB" id="A0AAT9G7Q2"/>
<dbReference type="EMBL" id="AP029170">
    <property type="protein sequence ID" value="BFD45811.1"/>
    <property type="molecule type" value="Genomic_DNA"/>
</dbReference>
<keyword evidence="7" id="KW-0479">Metal-binding</keyword>
<feature type="binding site" evidence="8">
    <location>
        <position position="404"/>
    </location>
    <ligand>
        <name>Mn(2+)</name>
        <dbReference type="ChEBI" id="CHEBI:29035"/>
    </ligand>
</feature>
<feature type="active site" evidence="6">
    <location>
        <position position="233"/>
    </location>
</feature>
<dbReference type="Pfam" id="PF00884">
    <property type="entry name" value="Sulfatase"/>
    <property type="match status" value="1"/>
</dbReference>
<dbReference type="InterPro" id="IPR012160">
    <property type="entry name" value="LtaS-like"/>
</dbReference>
<evidence type="ECO:0000256" key="2">
    <source>
        <dbReference type="ARBA" id="ARBA00022475"/>
    </source>
</evidence>
<comment type="subcellular location">
    <subcellularLocation>
        <location evidence="1">Cell membrane</location>
        <topology evidence="1">Multi-pass membrane protein</topology>
    </subcellularLocation>
</comment>
<evidence type="ECO:0000259" key="10">
    <source>
        <dbReference type="Pfam" id="PF00884"/>
    </source>
</evidence>
<keyword evidence="3 9" id="KW-0812">Transmembrane</keyword>
<gene>
    <name evidence="11" type="ORF">DMENIID0002_04570</name>
</gene>
<protein>
    <recommendedName>
        <fullName evidence="10">Sulfatase N-terminal domain-containing protein</fullName>
    </recommendedName>
</protein>
<evidence type="ECO:0000256" key="3">
    <source>
        <dbReference type="ARBA" id="ARBA00022692"/>
    </source>
</evidence>
<dbReference type="InterPro" id="IPR000917">
    <property type="entry name" value="Sulfatase_N"/>
</dbReference>
<evidence type="ECO:0000256" key="8">
    <source>
        <dbReference type="PIRSR" id="PIRSR005091-3"/>
    </source>
</evidence>
<dbReference type="SUPFAM" id="SSF53649">
    <property type="entry name" value="Alkaline phosphatase-like"/>
    <property type="match status" value="1"/>
</dbReference>
<evidence type="ECO:0000256" key="4">
    <source>
        <dbReference type="ARBA" id="ARBA00022989"/>
    </source>
</evidence>
<dbReference type="CDD" id="cd16015">
    <property type="entry name" value="LTA_synthase"/>
    <property type="match status" value="1"/>
</dbReference>
<feature type="binding site" evidence="8">
    <location>
        <position position="193"/>
    </location>
    <ligand>
        <name>Mn(2+)</name>
        <dbReference type="ChEBI" id="CHEBI:29035"/>
    </ligand>
</feature>
<dbReference type="GO" id="GO:0005886">
    <property type="term" value="C:plasma membrane"/>
    <property type="evidence" value="ECO:0007669"/>
    <property type="project" value="UniProtKB-SubCell"/>
</dbReference>
<feature type="binding site" evidence="8">
    <location>
        <position position="403"/>
    </location>
    <ligand>
        <name>Mn(2+)</name>
        <dbReference type="ChEBI" id="CHEBI:29035"/>
    </ligand>
</feature>
<accession>A0AAT9G7Q2</accession>
<feature type="domain" description="Sulfatase N-terminal" evidence="10">
    <location>
        <begin position="186"/>
        <end position="454"/>
    </location>
</feature>
<evidence type="ECO:0000256" key="6">
    <source>
        <dbReference type="PIRSR" id="PIRSR005091-1"/>
    </source>
</evidence>
<feature type="transmembrane region" description="Helical" evidence="9">
    <location>
        <begin position="6"/>
        <end position="25"/>
    </location>
</feature>
<sequence>MPYIEILLGIIIITLLIVFFLRKYIINQASTINGKKHIFCVIMLFLLSLVAFNFYNPNKIAFNSNKYAIELAKNGPYEFFSAYFNNSLDYNKFYPVIDKNQALNIVRSNLSQDESVYLNDSTIERNIRANSSIANPTNITINSQTSLREATLVATKQSRQTTRNGLLRRLTPPRNDDVSYNSKKYNIIFITVESLSGEFMGKFGNQQNITPNLDKLAEQSIFFTNLYAVGTRTVRGLEAITLSVPPTPGSSIIRRPDNQSLFNIATIFKNQGYAVNFLFGGYSYFDNLQNYFHGNGYNIVDQGNLKSNEISFSNIWGVADEDILIKSLELDDQNYKEGKAFFSLIMTTSNHRPYTFPEGRIDLPSGGGRSAAVKYTDYAIGKFLELAKTHPWFDNTIFVITADHCASSAGKTDLPLNKYHIPLLIYAPNILKPQIVDNLASQIDIAPTILGLLNFSYNSKFFGQDILNMPANRAFISTYQLLGFMKDNHLVILRPQEQAKTYKLIAEDKIEIENIPSLVEEAISFYQVAHDLYIQGEMRE</sequence>
<feature type="binding site" evidence="8">
    <location>
        <position position="233"/>
    </location>
    <ligand>
        <name>Mn(2+)</name>
        <dbReference type="ChEBI" id="CHEBI:29035"/>
    </ligand>
</feature>